<dbReference type="EMBL" id="CP019633">
    <property type="protein sequence ID" value="AQQ08442.1"/>
    <property type="molecule type" value="Genomic_DNA"/>
</dbReference>
<dbReference type="GO" id="GO:0008832">
    <property type="term" value="F:dGTPase activity"/>
    <property type="evidence" value="ECO:0007669"/>
    <property type="project" value="TreeGrafter"/>
</dbReference>
<gene>
    <name evidence="4" type="primary">dgt</name>
    <name evidence="4" type="ORF">L21SP3_00218</name>
</gene>
<dbReference type="InterPro" id="IPR006261">
    <property type="entry name" value="dGTPase"/>
</dbReference>
<evidence type="ECO:0000313" key="5">
    <source>
        <dbReference type="Proteomes" id="UP000188273"/>
    </source>
</evidence>
<comment type="similarity">
    <text evidence="2">Belongs to the dGTPase family. Type 2 subfamily.</text>
</comment>
<feature type="domain" description="HD" evidence="3">
    <location>
        <begin position="61"/>
        <end position="187"/>
    </location>
</feature>
<dbReference type="PANTHER" id="PTHR11373:SF43">
    <property type="entry name" value="DEOXYGUANOSINETRIPHOSPHATE TRIPHOSPHOHYDROLASE-LIKE PROTEIN"/>
    <property type="match status" value="1"/>
</dbReference>
<dbReference type="Pfam" id="PF13286">
    <property type="entry name" value="HD_assoc"/>
    <property type="match status" value="1"/>
</dbReference>
<dbReference type="STRING" id="1940790.L21SP3_00218"/>
<dbReference type="InterPro" id="IPR006674">
    <property type="entry name" value="HD_domain"/>
</dbReference>
<keyword evidence="5" id="KW-1185">Reference proteome</keyword>
<evidence type="ECO:0000256" key="2">
    <source>
        <dbReference type="HAMAP-Rule" id="MF_01212"/>
    </source>
</evidence>
<dbReference type="PANTHER" id="PTHR11373">
    <property type="entry name" value="DEOXYNUCLEOSIDE TRIPHOSPHATE TRIPHOSPHOHYDROLASE"/>
    <property type="match status" value="1"/>
</dbReference>
<accession>A0A1Q2HLX6</accession>
<evidence type="ECO:0000259" key="3">
    <source>
        <dbReference type="PROSITE" id="PS51831"/>
    </source>
</evidence>
<dbReference type="NCBIfam" id="TIGR01353">
    <property type="entry name" value="dGTP_triPase"/>
    <property type="match status" value="1"/>
</dbReference>
<name>A0A1Q2HLX6_9BACT</name>
<organism evidence="4 5">
    <name type="scientific">Sedimentisphaera cyanobacteriorum</name>
    <dbReference type="NCBI Taxonomy" id="1940790"/>
    <lineage>
        <taxon>Bacteria</taxon>
        <taxon>Pseudomonadati</taxon>
        <taxon>Planctomycetota</taxon>
        <taxon>Phycisphaerae</taxon>
        <taxon>Sedimentisphaerales</taxon>
        <taxon>Sedimentisphaeraceae</taxon>
        <taxon>Sedimentisphaera</taxon>
    </lineage>
</organism>
<dbReference type="HAMAP" id="MF_01212">
    <property type="entry name" value="dGTPase_type2"/>
    <property type="match status" value="1"/>
</dbReference>
<dbReference type="InterPro" id="IPR050135">
    <property type="entry name" value="dGTPase-like"/>
</dbReference>
<dbReference type="GO" id="GO:0006203">
    <property type="term" value="P:dGTP catabolic process"/>
    <property type="evidence" value="ECO:0007669"/>
    <property type="project" value="TreeGrafter"/>
</dbReference>
<dbReference type="CDD" id="cd00077">
    <property type="entry name" value="HDc"/>
    <property type="match status" value="1"/>
</dbReference>
<dbReference type="SMART" id="SM00471">
    <property type="entry name" value="HDc"/>
    <property type="match status" value="1"/>
</dbReference>
<dbReference type="InterPro" id="IPR003607">
    <property type="entry name" value="HD/PDEase_dom"/>
</dbReference>
<dbReference type="AlphaFoldDB" id="A0A1Q2HLX6"/>
<dbReference type="InterPro" id="IPR026875">
    <property type="entry name" value="PHydrolase_assoc_dom"/>
</dbReference>
<dbReference type="RefSeq" id="WP_077538732.1">
    <property type="nucleotide sequence ID" value="NZ_CP019633.1"/>
</dbReference>
<dbReference type="InterPro" id="IPR023023">
    <property type="entry name" value="dNTPase_2"/>
</dbReference>
<evidence type="ECO:0000313" key="4">
    <source>
        <dbReference type="EMBL" id="AQQ08442.1"/>
    </source>
</evidence>
<proteinExistence type="inferred from homology"/>
<evidence type="ECO:0000256" key="1">
    <source>
        <dbReference type="ARBA" id="ARBA00022801"/>
    </source>
</evidence>
<reference evidence="5" key="1">
    <citation type="submission" date="2017-02" db="EMBL/GenBank/DDBJ databases">
        <title>Comparative genomics and description of representatives of a novel lineage of planctomycetes thriving in anoxic sediments.</title>
        <authorList>
            <person name="Spring S."/>
            <person name="Bunk B."/>
            <person name="Sproer C."/>
            <person name="Klenk H.-P."/>
        </authorList>
    </citation>
    <scope>NUCLEOTIDE SEQUENCE [LARGE SCALE GENOMIC DNA]</scope>
    <source>
        <strain evidence="5">L21-RPul-D3</strain>
    </source>
</reference>
<dbReference type="KEGG" id="pbu:L21SP3_00218"/>
<dbReference type="PROSITE" id="PS51831">
    <property type="entry name" value="HD"/>
    <property type="match status" value="1"/>
</dbReference>
<dbReference type="OrthoDB" id="9803619at2"/>
<dbReference type="SUPFAM" id="SSF109604">
    <property type="entry name" value="HD-domain/PDEase-like"/>
    <property type="match status" value="1"/>
</dbReference>
<dbReference type="Pfam" id="PF01966">
    <property type="entry name" value="HD"/>
    <property type="match status" value="1"/>
</dbReference>
<protein>
    <recommendedName>
        <fullName evidence="2">Deoxyguanosinetriphosphate triphosphohydrolase-like protein</fullName>
    </recommendedName>
</protein>
<sequence>MKQYAVTEANSKGRIYENTPHLYRDPFERDRDRVIHCSAFRRLEGKTQVFTPGQDDHYRTRLTHSIEVAQIGRTIAKCLGVNESLTEAICLAHDLGHSPFGHSGEEALDKIMAGWGGFEHNIQTLRVVEVLEHPYPAFPGLDLCYETRLGLSRHLSPYDPPHSDDCVEKNCSLEGQIANIADRIAYNCHDLEDGLRAKARVIDVPEVWELEIVKKAVNEFREQDISDGFIRNVRVSKKILDSLVSDAIETSISKIQNAGIDSLSDVYQRSEPLVDITSEADRCLRELESFLLENLYKSQKVRATTEEVAGWLERIFEYFYKNTGEIPGYYRSFEEKYGRMRMVCDYISGMTDRFCMRMLEQLEATQTQTD</sequence>
<keyword evidence="1 2" id="KW-0378">Hydrolase</keyword>
<dbReference type="Gene3D" id="1.10.3210.10">
    <property type="entry name" value="Hypothetical protein af1432"/>
    <property type="match status" value="1"/>
</dbReference>
<dbReference type="Proteomes" id="UP000188273">
    <property type="component" value="Chromosome"/>
</dbReference>